<accession>A0A843V6J6</accession>
<comment type="caution">
    <text evidence="1">The sequence shown here is derived from an EMBL/GenBank/DDBJ whole genome shotgun (WGS) entry which is preliminary data.</text>
</comment>
<dbReference type="Proteomes" id="UP000652761">
    <property type="component" value="Unassembled WGS sequence"/>
</dbReference>
<organism evidence="1 2">
    <name type="scientific">Colocasia esculenta</name>
    <name type="common">Wild taro</name>
    <name type="synonym">Arum esculentum</name>
    <dbReference type="NCBI Taxonomy" id="4460"/>
    <lineage>
        <taxon>Eukaryota</taxon>
        <taxon>Viridiplantae</taxon>
        <taxon>Streptophyta</taxon>
        <taxon>Embryophyta</taxon>
        <taxon>Tracheophyta</taxon>
        <taxon>Spermatophyta</taxon>
        <taxon>Magnoliopsida</taxon>
        <taxon>Liliopsida</taxon>
        <taxon>Araceae</taxon>
        <taxon>Aroideae</taxon>
        <taxon>Colocasieae</taxon>
        <taxon>Colocasia</taxon>
    </lineage>
</organism>
<name>A0A843V6J6_COLES</name>
<dbReference type="AlphaFoldDB" id="A0A843V6J6"/>
<protein>
    <submittedName>
        <fullName evidence="1">Uncharacterized protein</fullName>
    </submittedName>
</protein>
<evidence type="ECO:0000313" key="2">
    <source>
        <dbReference type="Proteomes" id="UP000652761"/>
    </source>
</evidence>
<dbReference type="EMBL" id="NMUH01001373">
    <property type="protein sequence ID" value="MQL91718.1"/>
    <property type="molecule type" value="Genomic_DNA"/>
</dbReference>
<sequence length="93" mass="10841">MNNSPLVYAPPECFLPLSIRLPLIERVLLRILHLSVDSYVRSCSLKVSPEVKKPTSWYKPQYSSARHKPLARFYTTYNPTAGQRSFLEMKEQR</sequence>
<gene>
    <name evidence="1" type="ORF">Taro_024331</name>
</gene>
<evidence type="ECO:0000313" key="1">
    <source>
        <dbReference type="EMBL" id="MQL91718.1"/>
    </source>
</evidence>
<reference evidence="1" key="1">
    <citation type="submission" date="2017-07" db="EMBL/GenBank/DDBJ databases">
        <title>Taro Niue Genome Assembly and Annotation.</title>
        <authorList>
            <person name="Atibalentja N."/>
            <person name="Keating K."/>
            <person name="Fields C.J."/>
        </authorList>
    </citation>
    <scope>NUCLEOTIDE SEQUENCE</scope>
    <source>
        <strain evidence="1">Niue_2</strain>
        <tissue evidence="1">Leaf</tissue>
    </source>
</reference>
<proteinExistence type="predicted"/>
<keyword evidence="2" id="KW-1185">Reference proteome</keyword>